<dbReference type="HOGENOM" id="CLU_3205525_0_0_9"/>
<name>A0A0H2VH69_STAES</name>
<dbReference type="Proteomes" id="UP000001411">
    <property type="component" value="Chromosome"/>
</dbReference>
<dbReference type="EMBL" id="AE015929">
    <property type="protein sequence ID" value="AAO05282.1"/>
    <property type="molecule type" value="Genomic_DNA"/>
</dbReference>
<accession>A0A0H2VH69</accession>
<proteinExistence type="predicted"/>
<dbReference type="AlphaFoldDB" id="A0A0H2VH69"/>
<reference evidence="1 2" key="1">
    <citation type="journal article" date="2003" name="Mol. Microbiol.">
        <title>Genome-based analysis of virulence genes in a non-biofilm-forming Staphylococcus epidermidis strain (ATCC 12228).</title>
        <authorList>
            <person name="Zhang Y.Q."/>
            <person name="Ren S.X."/>
            <person name="Li H.L."/>
            <person name="Wang Y.X."/>
            <person name="Fu G."/>
            <person name="Yang J."/>
            <person name="Qin Z.Q."/>
            <person name="Miao Y.G."/>
            <person name="Wang W.Y."/>
            <person name="Chen R.S."/>
            <person name="Shen Y."/>
            <person name="Chen Z."/>
            <person name="Yuan Z.H."/>
            <person name="Zhao G.P."/>
            <person name="Qu D."/>
            <person name="Danchin A."/>
            <person name="Wen Y.M."/>
        </authorList>
    </citation>
    <scope>NUCLEOTIDE SEQUENCE [LARGE SCALE GENOMIC DNA]</scope>
    <source>
        <strain evidence="2">ATCC 12228 / FDA PCI 1200</strain>
    </source>
</reference>
<dbReference type="KEGG" id="sep:SE_1683"/>
<evidence type="ECO:0000313" key="1">
    <source>
        <dbReference type="EMBL" id="AAO05282.1"/>
    </source>
</evidence>
<evidence type="ECO:0000313" key="2">
    <source>
        <dbReference type="Proteomes" id="UP000001411"/>
    </source>
</evidence>
<sequence length="45" mass="5040">MNSEGWMLIGPKLYQLLAPLIIGVIEVSGKISNPINRTQNILYKI</sequence>
<protein>
    <submittedName>
        <fullName evidence="1">Uncharacterized protein</fullName>
    </submittedName>
</protein>
<organism evidence="1 2">
    <name type="scientific">Staphylococcus epidermidis (strain ATCC 12228 / FDA PCI 1200)</name>
    <dbReference type="NCBI Taxonomy" id="176280"/>
    <lineage>
        <taxon>Bacteria</taxon>
        <taxon>Bacillati</taxon>
        <taxon>Bacillota</taxon>
        <taxon>Bacilli</taxon>
        <taxon>Bacillales</taxon>
        <taxon>Staphylococcaceae</taxon>
        <taxon>Staphylococcus</taxon>
    </lineage>
</organism>
<gene>
    <name evidence="1" type="ordered locus">SE_1683</name>
</gene>